<gene>
    <name evidence="2" type="ORF">AKAME5_001682300</name>
</gene>
<proteinExistence type="predicted"/>
<evidence type="ECO:0000313" key="2">
    <source>
        <dbReference type="EMBL" id="GLD65348.1"/>
    </source>
</evidence>
<reference evidence="2" key="1">
    <citation type="submission" date="2022-08" db="EMBL/GenBank/DDBJ databases">
        <title>Genome sequencing of akame (Lates japonicus).</title>
        <authorList>
            <person name="Hashiguchi Y."/>
            <person name="Takahashi H."/>
        </authorList>
    </citation>
    <scope>NUCLEOTIDE SEQUENCE</scope>
    <source>
        <strain evidence="2">Kochi</strain>
    </source>
</reference>
<evidence type="ECO:0000313" key="3">
    <source>
        <dbReference type="Proteomes" id="UP001279410"/>
    </source>
</evidence>
<evidence type="ECO:0000256" key="1">
    <source>
        <dbReference type="SAM" id="MobiDB-lite"/>
    </source>
</evidence>
<protein>
    <submittedName>
        <fullName evidence="2">Uncharacterized protein</fullName>
    </submittedName>
</protein>
<feature type="compositionally biased region" description="Basic residues" evidence="1">
    <location>
        <begin position="102"/>
        <end position="119"/>
    </location>
</feature>
<accession>A0AAD3N3Z0</accession>
<keyword evidence="3" id="KW-1185">Reference proteome</keyword>
<dbReference type="Proteomes" id="UP001279410">
    <property type="component" value="Unassembled WGS sequence"/>
</dbReference>
<name>A0AAD3N3Z0_LATJO</name>
<dbReference type="AlphaFoldDB" id="A0AAD3N3Z0"/>
<sequence length="119" mass="13382">MLEAQESGKKMWENTQKKRCMKISSQNPEGEIVHVGDIIDYVHIIDDAGGDSAVNGQERRFVDIDFQYVPETAESVSVEGKAPKVAKGCDSNTGEFGDSVRRRSPRPVQKRVKPKRYQD</sequence>
<dbReference type="EMBL" id="BRZM01000079">
    <property type="protein sequence ID" value="GLD65348.1"/>
    <property type="molecule type" value="Genomic_DNA"/>
</dbReference>
<feature type="region of interest" description="Disordered" evidence="1">
    <location>
        <begin position="79"/>
        <end position="119"/>
    </location>
</feature>
<comment type="caution">
    <text evidence="2">The sequence shown here is derived from an EMBL/GenBank/DDBJ whole genome shotgun (WGS) entry which is preliminary data.</text>
</comment>
<organism evidence="2 3">
    <name type="scientific">Lates japonicus</name>
    <name type="common">Japanese lates</name>
    <dbReference type="NCBI Taxonomy" id="270547"/>
    <lineage>
        <taxon>Eukaryota</taxon>
        <taxon>Metazoa</taxon>
        <taxon>Chordata</taxon>
        <taxon>Craniata</taxon>
        <taxon>Vertebrata</taxon>
        <taxon>Euteleostomi</taxon>
        <taxon>Actinopterygii</taxon>
        <taxon>Neopterygii</taxon>
        <taxon>Teleostei</taxon>
        <taxon>Neoteleostei</taxon>
        <taxon>Acanthomorphata</taxon>
        <taxon>Carangaria</taxon>
        <taxon>Carangaria incertae sedis</taxon>
        <taxon>Centropomidae</taxon>
        <taxon>Lates</taxon>
    </lineage>
</organism>